<organism evidence="2 3">
    <name type="scientific">Leptospira ognonensis</name>
    <dbReference type="NCBI Taxonomy" id="2484945"/>
    <lineage>
        <taxon>Bacteria</taxon>
        <taxon>Pseudomonadati</taxon>
        <taxon>Spirochaetota</taxon>
        <taxon>Spirochaetia</taxon>
        <taxon>Leptospirales</taxon>
        <taxon>Leptospiraceae</taxon>
        <taxon>Leptospira</taxon>
    </lineage>
</organism>
<evidence type="ECO:0000313" key="3">
    <source>
        <dbReference type="Proteomes" id="UP000297693"/>
    </source>
</evidence>
<dbReference type="Gene3D" id="3.90.550.10">
    <property type="entry name" value="Spore Coat Polysaccharide Biosynthesis Protein SpsA, Chain A"/>
    <property type="match status" value="1"/>
</dbReference>
<dbReference type="Proteomes" id="UP000297693">
    <property type="component" value="Unassembled WGS sequence"/>
</dbReference>
<name>A0A4R9K8U6_9LEPT</name>
<dbReference type="GO" id="GO:0016740">
    <property type="term" value="F:transferase activity"/>
    <property type="evidence" value="ECO:0007669"/>
    <property type="project" value="UniProtKB-KW"/>
</dbReference>
<protein>
    <submittedName>
        <fullName evidence="2">Glycosyltransferase family 2 protein</fullName>
    </submittedName>
</protein>
<dbReference type="AlphaFoldDB" id="A0A4R9K8U6"/>
<dbReference type="OrthoDB" id="9811222at2"/>
<dbReference type="CDD" id="cd04179">
    <property type="entry name" value="DPM_DPG-synthase_like"/>
    <property type="match status" value="1"/>
</dbReference>
<dbReference type="RefSeq" id="WP_135622111.1">
    <property type="nucleotide sequence ID" value="NZ_RQGD01000010.1"/>
</dbReference>
<dbReference type="InterPro" id="IPR050256">
    <property type="entry name" value="Glycosyltransferase_2"/>
</dbReference>
<dbReference type="PANTHER" id="PTHR48090:SF7">
    <property type="entry name" value="RFBJ PROTEIN"/>
    <property type="match status" value="1"/>
</dbReference>
<dbReference type="PANTHER" id="PTHR48090">
    <property type="entry name" value="UNDECAPRENYL-PHOSPHATE 4-DEOXY-4-FORMAMIDO-L-ARABINOSE TRANSFERASE-RELATED"/>
    <property type="match status" value="1"/>
</dbReference>
<feature type="domain" description="Glycosyltransferase 2-like" evidence="1">
    <location>
        <begin position="7"/>
        <end position="139"/>
    </location>
</feature>
<reference evidence="2" key="1">
    <citation type="journal article" date="2019" name="PLoS Negl. Trop. Dis.">
        <title>Revisiting the worldwide diversity of Leptospira species in the environment.</title>
        <authorList>
            <person name="Vincent A.T."/>
            <person name="Schiettekatte O."/>
            <person name="Bourhy P."/>
            <person name="Veyrier F.J."/>
            <person name="Picardeau M."/>
        </authorList>
    </citation>
    <scope>NUCLEOTIDE SEQUENCE [LARGE SCALE GENOMIC DNA]</scope>
    <source>
        <strain evidence="2">201702476</strain>
    </source>
</reference>
<accession>A0A4R9K8U6</accession>
<dbReference type="EMBL" id="RQGD01000010">
    <property type="protein sequence ID" value="TGL62092.1"/>
    <property type="molecule type" value="Genomic_DNA"/>
</dbReference>
<gene>
    <name evidence="2" type="ORF">EHQ58_02485</name>
</gene>
<comment type="caution">
    <text evidence="2">The sequence shown here is derived from an EMBL/GenBank/DDBJ whole genome shotgun (WGS) entry which is preliminary data.</text>
</comment>
<dbReference type="InterPro" id="IPR029044">
    <property type="entry name" value="Nucleotide-diphossugar_trans"/>
</dbReference>
<keyword evidence="3" id="KW-1185">Reference proteome</keyword>
<dbReference type="SUPFAM" id="SSF53448">
    <property type="entry name" value="Nucleotide-diphospho-sugar transferases"/>
    <property type="match status" value="1"/>
</dbReference>
<keyword evidence="2" id="KW-0808">Transferase</keyword>
<dbReference type="InterPro" id="IPR001173">
    <property type="entry name" value="Glyco_trans_2-like"/>
</dbReference>
<sequence>MESDGFIIIPARNEEENIVSVIDGILHLGLFKPSQIIIVNNASTDNTAAIAKHKGVTVVDEPRLGYGNACLAGIRCIQGIAKWILIMDADGSDDPTDLLNLFKIFHDSDVDLLIGSRVLGFAERGSLGFIQKYGNWLTCFLIFLFYRRRFTDLGPLRMIRLSALKSMQLRDTTWGWNIEMQIRAIQENLKILEIPVSYRKRKYGVSKISGTLPMAIRVGVKILFTFFKLTMLPPKKS</sequence>
<dbReference type="Pfam" id="PF00535">
    <property type="entry name" value="Glycos_transf_2"/>
    <property type="match status" value="1"/>
</dbReference>
<evidence type="ECO:0000313" key="2">
    <source>
        <dbReference type="EMBL" id="TGL62092.1"/>
    </source>
</evidence>
<evidence type="ECO:0000259" key="1">
    <source>
        <dbReference type="Pfam" id="PF00535"/>
    </source>
</evidence>
<proteinExistence type="predicted"/>